<evidence type="ECO:0000313" key="1">
    <source>
        <dbReference type="EMBL" id="HHE32334.1"/>
    </source>
</evidence>
<dbReference type="Proteomes" id="UP000886058">
    <property type="component" value="Unassembled WGS sequence"/>
</dbReference>
<comment type="caution">
    <text evidence="1">The sequence shown here is derived from an EMBL/GenBank/DDBJ whole genome shotgun (WGS) entry which is preliminary data.</text>
</comment>
<accession>A0A7C5DKV4</accession>
<sequence>MTLSRPNASSAKESFQFIRHRIIVEQFPVIELTLVSPPIKLAKFYDDLFGECAHLDCLIAALTCGAGGEPQVRRLSRQVKWLVPAQGDGTRPNEVSAAIPGDVVGWNNVL</sequence>
<name>A0A7C5DKV4_9CHLB</name>
<proteinExistence type="predicted"/>
<reference evidence="1" key="1">
    <citation type="journal article" date="2020" name="mSystems">
        <title>Genome- and Community-Level Interaction Insights into Carbon Utilization and Element Cycling Functions of Hydrothermarchaeota in Hydrothermal Sediment.</title>
        <authorList>
            <person name="Zhou Z."/>
            <person name="Liu Y."/>
            <person name="Xu W."/>
            <person name="Pan J."/>
            <person name="Luo Z.H."/>
            <person name="Li M."/>
        </authorList>
    </citation>
    <scope>NUCLEOTIDE SEQUENCE [LARGE SCALE GENOMIC DNA]</scope>
    <source>
        <strain evidence="1">HyVt-633</strain>
    </source>
</reference>
<dbReference type="EMBL" id="DRSQ01000142">
    <property type="protein sequence ID" value="HHE32334.1"/>
    <property type="molecule type" value="Genomic_DNA"/>
</dbReference>
<organism evidence="1">
    <name type="scientific">Chlorobaculum parvum</name>
    <dbReference type="NCBI Taxonomy" id="274539"/>
    <lineage>
        <taxon>Bacteria</taxon>
        <taxon>Pseudomonadati</taxon>
        <taxon>Chlorobiota</taxon>
        <taxon>Chlorobiia</taxon>
        <taxon>Chlorobiales</taxon>
        <taxon>Chlorobiaceae</taxon>
        <taxon>Chlorobaculum</taxon>
    </lineage>
</organism>
<gene>
    <name evidence="1" type="ORF">ENL07_06835</name>
</gene>
<dbReference type="AlphaFoldDB" id="A0A7C5DKV4"/>
<protein>
    <submittedName>
        <fullName evidence="1">Uncharacterized protein</fullName>
    </submittedName>
</protein>